<dbReference type="OrthoDB" id="288203at2759"/>
<reference evidence="4" key="1">
    <citation type="journal article" date="2015" name="Nat. Genet.">
        <title>The genome and transcriptome of the zoonotic hookworm Ancylostoma ceylanicum identify infection-specific gene families.</title>
        <authorList>
            <person name="Schwarz E.M."/>
            <person name="Hu Y."/>
            <person name="Antoshechkin I."/>
            <person name="Miller M.M."/>
            <person name="Sternberg P.W."/>
            <person name="Aroian R.V."/>
        </authorList>
    </citation>
    <scope>NUCLEOTIDE SEQUENCE</scope>
    <source>
        <strain evidence="4">HY135</strain>
    </source>
</reference>
<evidence type="ECO:0000313" key="3">
    <source>
        <dbReference type="EMBL" id="EYB82536.1"/>
    </source>
</evidence>
<dbReference type="PROSITE" id="PS50801">
    <property type="entry name" value="STAS"/>
    <property type="match status" value="1"/>
</dbReference>
<accession>A0A016RW85</accession>
<protein>
    <recommendedName>
        <fullName evidence="2">STAS domain-containing protein</fullName>
    </recommendedName>
</protein>
<sequence>MRARNIKVSFAAAKAPVRELFEASGLYAAVAKTNFYPTIYDAVSYAQLEQSTSHMDEIALDENSYENDAVDTTDETIRTPDTPEKSDDARQ</sequence>
<dbReference type="AlphaFoldDB" id="A0A016RW85"/>
<proteinExistence type="predicted"/>
<dbReference type="EMBL" id="JARK01001693">
    <property type="protein sequence ID" value="EYB82536.1"/>
    <property type="molecule type" value="Genomic_DNA"/>
</dbReference>
<evidence type="ECO:0000256" key="1">
    <source>
        <dbReference type="SAM" id="MobiDB-lite"/>
    </source>
</evidence>
<feature type="compositionally biased region" description="Acidic residues" evidence="1">
    <location>
        <begin position="61"/>
        <end position="74"/>
    </location>
</feature>
<organism evidence="3 4">
    <name type="scientific">Ancylostoma ceylanicum</name>
    <dbReference type="NCBI Taxonomy" id="53326"/>
    <lineage>
        <taxon>Eukaryota</taxon>
        <taxon>Metazoa</taxon>
        <taxon>Ecdysozoa</taxon>
        <taxon>Nematoda</taxon>
        <taxon>Chromadorea</taxon>
        <taxon>Rhabditida</taxon>
        <taxon>Rhabditina</taxon>
        <taxon>Rhabditomorpha</taxon>
        <taxon>Strongyloidea</taxon>
        <taxon>Ancylostomatidae</taxon>
        <taxon>Ancylostomatinae</taxon>
        <taxon>Ancylostoma</taxon>
    </lineage>
</organism>
<evidence type="ECO:0000259" key="2">
    <source>
        <dbReference type="PROSITE" id="PS50801"/>
    </source>
</evidence>
<evidence type="ECO:0000313" key="4">
    <source>
        <dbReference type="Proteomes" id="UP000024635"/>
    </source>
</evidence>
<feature type="region of interest" description="Disordered" evidence="1">
    <location>
        <begin position="61"/>
        <end position="91"/>
    </location>
</feature>
<feature type="domain" description="STAS" evidence="2">
    <location>
        <begin position="1"/>
        <end position="46"/>
    </location>
</feature>
<dbReference type="InterPro" id="IPR002645">
    <property type="entry name" value="STAS_dom"/>
</dbReference>
<feature type="compositionally biased region" description="Basic and acidic residues" evidence="1">
    <location>
        <begin position="75"/>
        <end position="91"/>
    </location>
</feature>
<gene>
    <name evidence="3" type="primary">Acey_s0357.g3374</name>
    <name evidence="3" type="ORF">Y032_0357g3374</name>
</gene>
<dbReference type="Proteomes" id="UP000024635">
    <property type="component" value="Unassembled WGS sequence"/>
</dbReference>
<keyword evidence="4" id="KW-1185">Reference proteome</keyword>
<dbReference type="InterPro" id="IPR036513">
    <property type="entry name" value="STAS_dom_sf"/>
</dbReference>
<name>A0A016RW85_9BILA</name>
<comment type="caution">
    <text evidence="3">The sequence shown here is derived from an EMBL/GenBank/DDBJ whole genome shotgun (WGS) entry which is preliminary data.</text>
</comment>
<dbReference type="STRING" id="53326.A0A016RW85"/>
<dbReference type="Gene3D" id="3.30.750.24">
    <property type="entry name" value="STAS domain"/>
    <property type="match status" value="1"/>
</dbReference>